<reference evidence="6 7" key="1">
    <citation type="submission" date="2021-04" db="EMBL/GenBank/DDBJ databases">
        <title>Ruania sp. nov., isolated from sandy soil of mangrove forest.</title>
        <authorList>
            <person name="Ge X."/>
            <person name="Huang R."/>
            <person name="Liu W."/>
        </authorList>
    </citation>
    <scope>NUCLEOTIDE SEQUENCE [LARGE SCALE GENOMIC DNA]</scope>
    <source>
        <strain evidence="6 7">N2-46</strain>
    </source>
</reference>
<dbReference type="Gene3D" id="1.10.357.10">
    <property type="entry name" value="Tetracycline Repressor, domain 2"/>
    <property type="match status" value="1"/>
</dbReference>
<evidence type="ECO:0000313" key="6">
    <source>
        <dbReference type="EMBL" id="MBZ2198678.1"/>
    </source>
</evidence>
<evidence type="ECO:0000256" key="2">
    <source>
        <dbReference type="ARBA" id="ARBA00023125"/>
    </source>
</evidence>
<dbReference type="EMBL" id="JAGSHT010000021">
    <property type="protein sequence ID" value="MBZ2198678.1"/>
    <property type="molecule type" value="Genomic_DNA"/>
</dbReference>
<dbReference type="InterPro" id="IPR036271">
    <property type="entry name" value="Tet_transcr_reg_TetR-rel_C_sf"/>
</dbReference>
<protein>
    <submittedName>
        <fullName evidence="6">TetR/AcrR family transcriptional regulator</fullName>
    </submittedName>
</protein>
<proteinExistence type="predicted"/>
<dbReference type="SUPFAM" id="SSF46689">
    <property type="entry name" value="Homeodomain-like"/>
    <property type="match status" value="1"/>
</dbReference>
<dbReference type="Pfam" id="PF00440">
    <property type="entry name" value="TetR_N"/>
    <property type="match status" value="1"/>
</dbReference>
<sequence length="203" mass="21399">MNMTGGADHPAQGVGALSRQAMIDGAIEILAADPSASLSEVARRLGVGRTSLYRHFSDRASLLGRVETEGARRIIAAHVAADLTAGTGLSALERLCEHLFELGPVLSLLFADNPLITDEALADPTVAIAAGASDEPAEPVPHTVRRGQADGSIDPGLDPAWVELFLWTTLSAGHLYATQVNSRRSGLERVLQALRRTLRPPAA</sequence>
<gene>
    <name evidence="6" type="ORF">KCQ71_21200</name>
</gene>
<dbReference type="InterPro" id="IPR001647">
    <property type="entry name" value="HTH_TetR"/>
</dbReference>
<keyword evidence="1" id="KW-0805">Transcription regulation</keyword>
<dbReference type="InterPro" id="IPR050109">
    <property type="entry name" value="HTH-type_TetR-like_transc_reg"/>
</dbReference>
<feature type="domain" description="HTH tetR-type" evidence="5">
    <location>
        <begin position="16"/>
        <end position="74"/>
    </location>
</feature>
<evidence type="ECO:0000256" key="1">
    <source>
        <dbReference type="ARBA" id="ARBA00023015"/>
    </source>
</evidence>
<dbReference type="InterPro" id="IPR009057">
    <property type="entry name" value="Homeodomain-like_sf"/>
</dbReference>
<keyword evidence="7" id="KW-1185">Reference proteome</keyword>
<dbReference type="PANTHER" id="PTHR30055">
    <property type="entry name" value="HTH-TYPE TRANSCRIPTIONAL REGULATOR RUTR"/>
    <property type="match status" value="1"/>
</dbReference>
<dbReference type="PROSITE" id="PS50977">
    <property type="entry name" value="HTH_TETR_2"/>
    <property type="match status" value="1"/>
</dbReference>
<evidence type="ECO:0000256" key="3">
    <source>
        <dbReference type="ARBA" id="ARBA00023163"/>
    </source>
</evidence>
<feature type="DNA-binding region" description="H-T-H motif" evidence="4">
    <location>
        <begin position="37"/>
        <end position="56"/>
    </location>
</feature>
<evidence type="ECO:0000256" key="4">
    <source>
        <dbReference type="PROSITE-ProRule" id="PRU00335"/>
    </source>
</evidence>
<keyword evidence="2 4" id="KW-0238">DNA-binding</keyword>
<evidence type="ECO:0000313" key="7">
    <source>
        <dbReference type="Proteomes" id="UP000826651"/>
    </source>
</evidence>
<comment type="caution">
    <text evidence="6">The sequence shown here is derived from an EMBL/GenBank/DDBJ whole genome shotgun (WGS) entry which is preliminary data.</text>
</comment>
<keyword evidence="3" id="KW-0804">Transcription</keyword>
<evidence type="ECO:0000259" key="5">
    <source>
        <dbReference type="PROSITE" id="PS50977"/>
    </source>
</evidence>
<accession>A0ABS7SE97</accession>
<dbReference type="Proteomes" id="UP000826651">
    <property type="component" value="Unassembled WGS sequence"/>
</dbReference>
<organism evidence="6 7">
    <name type="scientific">Occultella gossypii</name>
    <dbReference type="NCBI Taxonomy" id="2800820"/>
    <lineage>
        <taxon>Bacteria</taxon>
        <taxon>Bacillati</taxon>
        <taxon>Actinomycetota</taxon>
        <taxon>Actinomycetes</taxon>
        <taxon>Micrococcales</taxon>
        <taxon>Ruaniaceae</taxon>
        <taxon>Occultella</taxon>
    </lineage>
</organism>
<dbReference type="PANTHER" id="PTHR30055:SF234">
    <property type="entry name" value="HTH-TYPE TRANSCRIPTIONAL REGULATOR BETI"/>
    <property type="match status" value="1"/>
</dbReference>
<dbReference type="SUPFAM" id="SSF48498">
    <property type="entry name" value="Tetracyclin repressor-like, C-terminal domain"/>
    <property type="match status" value="1"/>
</dbReference>
<name>A0ABS7SE97_9MICO</name>